<keyword evidence="1" id="KW-0175">Coiled coil</keyword>
<protein>
    <submittedName>
        <fullName evidence="2">Uncharacterized protein</fullName>
    </submittedName>
</protein>
<keyword evidence="3" id="KW-1185">Reference proteome</keyword>
<evidence type="ECO:0000313" key="3">
    <source>
        <dbReference type="Proteomes" id="UP000077202"/>
    </source>
</evidence>
<feature type="coiled-coil region" evidence="1">
    <location>
        <begin position="187"/>
        <end position="214"/>
    </location>
</feature>
<evidence type="ECO:0000256" key="1">
    <source>
        <dbReference type="SAM" id="Coils"/>
    </source>
</evidence>
<dbReference type="AlphaFoldDB" id="A0A176W9D8"/>
<name>A0A176W9D8_MARPO</name>
<comment type="caution">
    <text evidence="2">The sequence shown here is derived from an EMBL/GenBank/DDBJ whole genome shotgun (WGS) entry which is preliminary data.</text>
</comment>
<gene>
    <name evidence="2" type="ORF">AXG93_3036s1410</name>
</gene>
<proteinExistence type="predicted"/>
<dbReference type="Proteomes" id="UP000077202">
    <property type="component" value="Unassembled WGS sequence"/>
</dbReference>
<dbReference type="EMBL" id="LVLJ01001564">
    <property type="protein sequence ID" value="OAE29012.1"/>
    <property type="molecule type" value="Genomic_DNA"/>
</dbReference>
<organism evidence="2 3">
    <name type="scientific">Marchantia polymorpha subsp. ruderalis</name>
    <dbReference type="NCBI Taxonomy" id="1480154"/>
    <lineage>
        <taxon>Eukaryota</taxon>
        <taxon>Viridiplantae</taxon>
        <taxon>Streptophyta</taxon>
        <taxon>Embryophyta</taxon>
        <taxon>Marchantiophyta</taxon>
        <taxon>Marchantiopsida</taxon>
        <taxon>Marchantiidae</taxon>
        <taxon>Marchantiales</taxon>
        <taxon>Marchantiaceae</taxon>
        <taxon>Marchantia</taxon>
    </lineage>
</organism>
<sequence>MTVPIKLRLPNARARTKMKARRLILEADNSTESGAVASQGRSNPEAGAELNVETVVREKEVPVEKDRQTCVVSTTPLVTRRATRKEKYKAIMTEEVPIGRDQVTSAGTRMRVPLEMPAEVLAVSSDTEEDTLALQKIVERVVEDVVIPLLRYLANKREKNAGTTNNGSYVELVRNRTQAKTTATSAAATKERQLQETESKYEVLRKRLAEEVELRRYSEKTCAGLREDIEVVRCATVDFRERLEVSLTAFNAELRIVDELTVALERKE</sequence>
<evidence type="ECO:0000313" key="2">
    <source>
        <dbReference type="EMBL" id="OAE29012.1"/>
    </source>
</evidence>
<accession>A0A176W9D8</accession>
<reference evidence="2" key="1">
    <citation type="submission" date="2016-03" db="EMBL/GenBank/DDBJ databases">
        <title>Mechanisms controlling the formation of the plant cell surface in tip-growing cells are functionally conserved among land plants.</title>
        <authorList>
            <person name="Honkanen S."/>
            <person name="Jones V.A."/>
            <person name="Morieri G."/>
            <person name="Champion C."/>
            <person name="Hetherington A.J."/>
            <person name="Kelly S."/>
            <person name="Saint-Marcoux D."/>
            <person name="Proust H."/>
            <person name="Prescott H."/>
            <person name="Dolan L."/>
        </authorList>
    </citation>
    <scope>NUCLEOTIDE SEQUENCE [LARGE SCALE GENOMIC DNA]</scope>
    <source>
        <tissue evidence="2">Whole gametophyte</tissue>
    </source>
</reference>